<evidence type="ECO:0000313" key="3">
    <source>
        <dbReference type="Proteomes" id="UP000552954"/>
    </source>
</evidence>
<protein>
    <recommendedName>
        <fullName evidence="4">DUF4148 domain-containing protein</fullName>
    </recommendedName>
</protein>
<name>A0A849KB49_9BURK</name>
<dbReference type="RefSeq" id="WP_171556428.1">
    <property type="nucleotide sequence ID" value="NZ_JABFCS010000001.1"/>
</dbReference>
<accession>A0A849KB49</accession>
<keyword evidence="1" id="KW-0732">Signal</keyword>
<evidence type="ECO:0008006" key="4">
    <source>
        <dbReference type="Google" id="ProtNLM"/>
    </source>
</evidence>
<evidence type="ECO:0000256" key="1">
    <source>
        <dbReference type="SAM" id="SignalP"/>
    </source>
</evidence>
<organism evidence="2 3">
    <name type="scientific">Ramlibacter montanisoli</name>
    <dbReference type="NCBI Taxonomy" id="2732512"/>
    <lineage>
        <taxon>Bacteria</taxon>
        <taxon>Pseudomonadati</taxon>
        <taxon>Pseudomonadota</taxon>
        <taxon>Betaproteobacteria</taxon>
        <taxon>Burkholderiales</taxon>
        <taxon>Comamonadaceae</taxon>
        <taxon>Ramlibacter</taxon>
    </lineage>
</organism>
<feature type="signal peptide" evidence="1">
    <location>
        <begin position="1"/>
        <end position="21"/>
    </location>
</feature>
<feature type="chain" id="PRO_5032874292" description="DUF4148 domain-containing protein" evidence="1">
    <location>
        <begin position="22"/>
        <end position="126"/>
    </location>
</feature>
<dbReference type="AlphaFoldDB" id="A0A849KB49"/>
<dbReference type="Proteomes" id="UP000552954">
    <property type="component" value="Unassembled WGS sequence"/>
</dbReference>
<keyword evidence="3" id="KW-1185">Reference proteome</keyword>
<proteinExistence type="predicted"/>
<reference evidence="2 3" key="1">
    <citation type="submission" date="2020-05" db="EMBL/GenBank/DDBJ databases">
        <authorList>
            <person name="Khan S.A."/>
            <person name="Jeon C.O."/>
            <person name="Chun B.H."/>
        </authorList>
    </citation>
    <scope>NUCLEOTIDE SEQUENCE [LARGE SCALE GENOMIC DNA]</scope>
    <source>
        <strain evidence="2 3">B156</strain>
    </source>
</reference>
<dbReference type="EMBL" id="JABFCS010000001">
    <property type="protein sequence ID" value="NNU42021.1"/>
    <property type="molecule type" value="Genomic_DNA"/>
</dbReference>
<sequence length="126" mass="13523">MNRTTAIVAAALVTLSGAASANTGLAGDITIETRPFTSSRAPDEVREELRAFKKSGVNPWSRSYNPLLHFMSLQTRAQVTAEYTANREAVAEFNGEDSGSMYLAETAAAARRAARMAGAQRDPSQQ</sequence>
<evidence type="ECO:0000313" key="2">
    <source>
        <dbReference type="EMBL" id="NNU42021.1"/>
    </source>
</evidence>
<gene>
    <name evidence="2" type="ORF">HK415_00875</name>
</gene>
<comment type="caution">
    <text evidence="2">The sequence shown here is derived from an EMBL/GenBank/DDBJ whole genome shotgun (WGS) entry which is preliminary data.</text>
</comment>
<reference evidence="2 3" key="2">
    <citation type="submission" date="2020-06" db="EMBL/GenBank/DDBJ databases">
        <title>Ramlibacter rhizophilus sp. nov., isolated from rhizosphere soil of national flower Mugunghwa from South Korea.</title>
        <authorList>
            <person name="Zheng-Fei Y."/>
            <person name="Huan T."/>
        </authorList>
    </citation>
    <scope>NUCLEOTIDE SEQUENCE [LARGE SCALE GENOMIC DNA]</scope>
    <source>
        <strain evidence="2 3">B156</strain>
    </source>
</reference>